<feature type="coiled-coil region" evidence="5">
    <location>
        <begin position="1"/>
        <end position="127"/>
    </location>
</feature>
<name>A0AAV2JCD6_KNICA</name>
<evidence type="ECO:0000256" key="5">
    <source>
        <dbReference type="SAM" id="Coils"/>
    </source>
</evidence>
<evidence type="ECO:0000313" key="7">
    <source>
        <dbReference type="EMBL" id="CAL1575311.1"/>
    </source>
</evidence>
<sequence length="1320" mass="154421">MKEMEQLQLQAAAQRDELQAQIEKTRDDESFLRDHLSISVKENRRLETELLDTTEKLVAAENQIANLQTNIENIMKEKFGDLDPGSAEFFLQEERIKQLHLSYEVQCRELQDRIDELQSELNDFHCISRDHQLNSKTLNEELESKSPGNESDPGLGSEEVQPFSLSLEAEMMLEQLKDRHLQEMDELRKQMEHKISEFEEIVEKQRASQEERRVSIHQQHKDERDALRDEISRVQSRAEELQTRLDQVLTDPPNLKPDMDNELQTFQEEEIQTLRQQLLESHIKNADLDEQLKNLEEQLKEMLKLVKEHEDKEAEMKAQFELEKEQIQQKCEDGLLERLHQQTMEFELRERKLKGECDMEKAQLEEDFEGMVQERVREELEKMAADRDEEDKRFEQLMREERDKIHQQHQETVKELMQRHQKEREELHGTLDKLKEDIASERRQIASGFGLRLKQLEERFEMDQEQVAERFQADILKLEQNYQNELKATYKNHEAERHQWEEETSAILGRERSKMTEEWTKEMDVMVSKNNRLQSELDEIVRCNELEETDLRKQIAELQEGLEMREKFLSDVQKQAMESEEMLKETVQILQDERNELMKSQFEIEAKYKEVVGISEQQIAERIELLTERDDSKVKIEELERSMAKIQALEDNYSLKVKLLLFTEHIKELERKAFQMADLQIRYEDCACENSKLKEQNAELEKRVWSLESSLNIHGSPVTLADDIHRMRRENGRLSELLVELETPPGNLLMKRKKSRESTQPIQSGLHQLREDLEDRCCDFKLENAKLQRAMTDLQDQSHLLTKTSTVHRSEAYRLSEENLHLNKKINALKEDDLKDLMKTLATLKEEKDASERAADDYKKQISELQSQSVLLGNRNGILCEKNSQHLCDVEALKQQVAALAETKDQTKSEDKTQLSACVSALEAEMTKAANETASLKLRNSLLSQEVGKLREKLKSLESMENQMQTLSEEKNNLVKESQALCSQISKAQEKAKASEEALQAVTLQNSRLKADVRVLQQQKDTLQHEVALLHKKLQNTTEKNHVLERALHSTGLQSHSKKLLREELSRLMEQEQKLLKQENDKLQTEVLNAKAELRQARDKFRQMDSTIVSLKQHKQNQSAMLLTLEQENLTLKEELEAQKEKNKGREAGAAGPDTESILQENEALKSQMSRLSTQLIETFQAQLVGLLPPSPHRTPRGQQLREREEAENAQDDRERKMRGMEERMREIEASLHNVKLLLREKVVQLKDQLHKNGKADVLIKDLYSENGELLKALEVTEQRHKIAEKKNYLLEEKISSLTKIMRDLSPSTLPTLQYHFTCS</sequence>
<reference evidence="7 8" key="1">
    <citation type="submission" date="2024-04" db="EMBL/GenBank/DDBJ databases">
        <authorList>
            <person name="Waldvogel A.-M."/>
            <person name="Schoenle A."/>
        </authorList>
    </citation>
    <scope>NUCLEOTIDE SEQUENCE [LARGE SCALE GENOMIC DNA]</scope>
</reference>
<dbReference type="PANTHER" id="PTHR18905">
    <property type="entry name" value="NINEIN"/>
    <property type="match status" value="1"/>
</dbReference>
<feature type="coiled-coil region" evidence="5">
    <location>
        <begin position="580"/>
        <end position="710"/>
    </location>
</feature>
<dbReference type="GO" id="GO:0005814">
    <property type="term" value="C:centriole"/>
    <property type="evidence" value="ECO:0007669"/>
    <property type="project" value="TreeGrafter"/>
</dbReference>
<proteinExistence type="predicted"/>
<evidence type="ECO:0000256" key="4">
    <source>
        <dbReference type="ARBA" id="ARBA00023212"/>
    </source>
</evidence>
<comment type="subcellular location">
    <subcellularLocation>
        <location evidence="1">Cytoplasm</location>
        <location evidence="1">Cytoskeleton</location>
        <location evidence="1">Microtubule organizing center</location>
        <location evidence="1">Centrosome</location>
    </subcellularLocation>
</comment>
<feature type="region of interest" description="Disordered" evidence="6">
    <location>
        <begin position="139"/>
        <end position="159"/>
    </location>
</feature>
<evidence type="ECO:0000256" key="6">
    <source>
        <dbReference type="SAM" id="MobiDB-lite"/>
    </source>
</evidence>
<dbReference type="GO" id="GO:0097539">
    <property type="term" value="C:ciliary transition fiber"/>
    <property type="evidence" value="ECO:0007669"/>
    <property type="project" value="TreeGrafter"/>
</dbReference>
<keyword evidence="8" id="KW-1185">Reference proteome</keyword>
<dbReference type="GO" id="GO:0000242">
    <property type="term" value="C:pericentriolar material"/>
    <property type="evidence" value="ECO:0007669"/>
    <property type="project" value="TreeGrafter"/>
</dbReference>
<evidence type="ECO:0000256" key="2">
    <source>
        <dbReference type="ARBA" id="ARBA00022490"/>
    </source>
</evidence>
<feature type="compositionally biased region" description="Basic and acidic residues" evidence="6">
    <location>
        <begin position="1200"/>
        <end position="1217"/>
    </location>
</feature>
<dbReference type="GO" id="GO:0051642">
    <property type="term" value="P:centrosome localization"/>
    <property type="evidence" value="ECO:0007669"/>
    <property type="project" value="TreeGrafter"/>
</dbReference>
<evidence type="ECO:0000256" key="3">
    <source>
        <dbReference type="ARBA" id="ARBA00022553"/>
    </source>
</evidence>
<dbReference type="GO" id="GO:0097431">
    <property type="term" value="C:mitotic spindle pole"/>
    <property type="evidence" value="ECO:0007669"/>
    <property type="project" value="TreeGrafter"/>
</dbReference>
<dbReference type="EMBL" id="OZ035834">
    <property type="protein sequence ID" value="CAL1575311.1"/>
    <property type="molecule type" value="Genomic_DNA"/>
</dbReference>
<keyword evidence="5" id="KW-0175">Coiled coil</keyword>
<dbReference type="PANTHER" id="PTHR18905:SF11">
    <property type="entry name" value="NINEIN"/>
    <property type="match status" value="1"/>
</dbReference>
<feature type="region of interest" description="Disordered" evidence="6">
    <location>
        <begin position="209"/>
        <end position="228"/>
    </location>
</feature>
<dbReference type="GO" id="GO:0034454">
    <property type="term" value="P:microtubule anchoring at centrosome"/>
    <property type="evidence" value="ECO:0007669"/>
    <property type="project" value="TreeGrafter"/>
</dbReference>
<evidence type="ECO:0008006" key="9">
    <source>
        <dbReference type="Google" id="ProtNLM"/>
    </source>
</evidence>
<protein>
    <recommendedName>
        <fullName evidence="9">Ninein (GSK3B interacting protein)</fullName>
    </recommendedName>
</protein>
<keyword evidence="3" id="KW-0597">Phosphoprotein</keyword>
<feature type="coiled-coil region" evidence="5">
    <location>
        <begin position="278"/>
        <end position="326"/>
    </location>
</feature>
<gene>
    <name evidence="7" type="ORF">KC01_LOCUS6908</name>
</gene>
<organism evidence="7 8">
    <name type="scientific">Knipowitschia caucasica</name>
    <name type="common">Caucasian dwarf goby</name>
    <name type="synonym">Pomatoschistus caucasicus</name>
    <dbReference type="NCBI Taxonomy" id="637954"/>
    <lineage>
        <taxon>Eukaryota</taxon>
        <taxon>Metazoa</taxon>
        <taxon>Chordata</taxon>
        <taxon>Craniata</taxon>
        <taxon>Vertebrata</taxon>
        <taxon>Euteleostomi</taxon>
        <taxon>Actinopterygii</taxon>
        <taxon>Neopterygii</taxon>
        <taxon>Teleostei</taxon>
        <taxon>Neoteleostei</taxon>
        <taxon>Acanthomorphata</taxon>
        <taxon>Gobiaria</taxon>
        <taxon>Gobiiformes</taxon>
        <taxon>Gobioidei</taxon>
        <taxon>Gobiidae</taxon>
        <taxon>Gobiinae</taxon>
        <taxon>Knipowitschia</taxon>
    </lineage>
</organism>
<feature type="coiled-coil region" evidence="5">
    <location>
        <begin position="827"/>
        <end position="1142"/>
    </location>
</feature>
<keyword evidence="2" id="KW-0963">Cytoplasm</keyword>
<evidence type="ECO:0000313" key="8">
    <source>
        <dbReference type="Proteomes" id="UP001497482"/>
    </source>
</evidence>
<dbReference type="GO" id="GO:0090222">
    <property type="term" value="P:centrosome-templated microtubule nucleation"/>
    <property type="evidence" value="ECO:0007669"/>
    <property type="project" value="TreeGrafter"/>
</dbReference>
<keyword evidence="4" id="KW-0206">Cytoskeleton</keyword>
<accession>A0AAV2JCD6</accession>
<evidence type="ECO:0000256" key="1">
    <source>
        <dbReference type="ARBA" id="ARBA00004300"/>
    </source>
</evidence>
<feature type="coiled-coil region" evidence="5">
    <location>
        <begin position="361"/>
        <end position="444"/>
    </location>
</feature>
<feature type="coiled-coil region" evidence="5">
    <location>
        <begin position="468"/>
        <end position="503"/>
    </location>
</feature>
<feature type="region of interest" description="Disordered" evidence="6">
    <location>
        <begin position="1187"/>
        <end position="1217"/>
    </location>
</feature>
<dbReference type="Proteomes" id="UP001497482">
    <property type="component" value="Chromosome 12"/>
</dbReference>